<name>E1YLK6_9BACT</name>
<gene>
    <name evidence="1" type="ORF">N47_E45010</name>
</gene>
<dbReference type="AlphaFoldDB" id="E1YLK6"/>
<sequence>MQIWLTIWLFIHKHFPFSCKTPKDLSGSQEPVLKQLRR</sequence>
<protein>
    <submittedName>
        <fullName evidence="1">Uncharacterized protein</fullName>
    </submittedName>
</protein>
<accession>E1YLK6</accession>
<dbReference type="EMBL" id="FR695877">
    <property type="protein sequence ID" value="CBX30989.1"/>
    <property type="molecule type" value="Genomic_DNA"/>
</dbReference>
<proteinExistence type="predicted"/>
<evidence type="ECO:0000313" key="1">
    <source>
        <dbReference type="EMBL" id="CBX30989.1"/>
    </source>
</evidence>
<organism evidence="1">
    <name type="scientific">uncultured Desulfobacterium sp</name>
    <dbReference type="NCBI Taxonomy" id="201089"/>
    <lineage>
        <taxon>Bacteria</taxon>
        <taxon>Pseudomonadati</taxon>
        <taxon>Thermodesulfobacteriota</taxon>
        <taxon>Desulfobacteria</taxon>
        <taxon>Desulfobacterales</taxon>
        <taxon>Desulfobacteriaceae</taxon>
        <taxon>Desulfobacterium</taxon>
        <taxon>environmental samples</taxon>
    </lineage>
</organism>
<reference evidence="1" key="1">
    <citation type="journal article" date="2011" name="Environ. Microbiol.">
        <title>Genomic insights into the metabolic potential of the polycyclic aromatic hydrocarbon degrading sulfate-reducing Deltaproteobacterium N47.</title>
        <authorList>
            <person name="Bergmann F."/>
            <person name="Selesi D."/>
            <person name="Weinmaier T."/>
            <person name="Tischler P."/>
            <person name="Rattei T."/>
            <person name="Meckenstock R.U."/>
        </authorList>
    </citation>
    <scope>NUCLEOTIDE SEQUENCE</scope>
</reference>